<comment type="function">
    <text evidence="7">Specifically dimethylates two adjacent adenosines (A1518 and A1519) in the loop of a conserved hairpin near the 3'-end of 16S rRNA in the 30S particle. May play a critical role in biogenesis of 30S subunits.</text>
</comment>
<evidence type="ECO:0000256" key="6">
    <source>
        <dbReference type="ARBA" id="ARBA00022884"/>
    </source>
</evidence>
<keyword evidence="3 7" id="KW-0489">Methyltransferase</keyword>
<organism evidence="10 11">
    <name type="scientific">Ponticaulis profundi</name>
    <dbReference type="NCBI Taxonomy" id="2665222"/>
    <lineage>
        <taxon>Bacteria</taxon>
        <taxon>Pseudomonadati</taxon>
        <taxon>Pseudomonadota</taxon>
        <taxon>Alphaproteobacteria</taxon>
        <taxon>Hyphomonadales</taxon>
        <taxon>Hyphomonadaceae</taxon>
        <taxon>Ponticaulis</taxon>
    </lineage>
</organism>
<accession>A0ABW1SEZ7</accession>
<dbReference type="InterPro" id="IPR020598">
    <property type="entry name" value="rRNA_Ade_methylase_Trfase_N"/>
</dbReference>
<keyword evidence="4 7" id="KW-0808">Transferase</keyword>
<dbReference type="InterPro" id="IPR020596">
    <property type="entry name" value="rRNA_Ade_Mease_Trfase_CS"/>
</dbReference>
<dbReference type="InterPro" id="IPR011530">
    <property type="entry name" value="rRNA_adenine_dimethylase"/>
</dbReference>
<feature type="binding site" evidence="7 8">
    <location>
        <position position="96"/>
    </location>
    <ligand>
        <name>S-adenosyl-L-methionine</name>
        <dbReference type="ChEBI" id="CHEBI:59789"/>
    </ligand>
</feature>
<comment type="similarity">
    <text evidence="7">Belongs to the class I-like SAM-binding methyltransferase superfamily. rRNA adenine N(6)-methyltransferase family. RsmA subfamily.</text>
</comment>
<dbReference type="CDD" id="cd02440">
    <property type="entry name" value="AdoMet_MTases"/>
    <property type="match status" value="1"/>
</dbReference>
<evidence type="ECO:0000256" key="7">
    <source>
        <dbReference type="HAMAP-Rule" id="MF_00607"/>
    </source>
</evidence>
<dbReference type="Gene3D" id="1.10.8.100">
    <property type="entry name" value="Ribosomal RNA adenine dimethylase-like, domain 2"/>
    <property type="match status" value="1"/>
</dbReference>
<dbReference type="Gene3D" id="3.40.50.150">
    <property type="entry name" value="Vaccinia Virus protein VP39"/>
    <property type="match status" value="1"/>
</dbReference>
<evidence type="ECO:0000256" key="3">
    <source>
        <dbReference type="ARBA" id="ARBA00022603"/>
    </source>
</evidence>
<keyword evidence="1 7" id="KW-0963">Cytoplasm</keyword>
<evidence type="ECO:0000259" key="9">
    <source>
        <dbReference type="SMART" id="SM00650"/>
    </source>
</evidence>
<feature type="binding site" evidence="7 8">
    <location>
        <position position="48"/>
    </location>
    <ligand>
        <name>S-adenosyl-L-methionine</name>
        <dbReference type="ChEBI" id="CHEBI:59789"/>
    </ligand>
</feature>
<dbReference type="Pfam" id="PF00398">
    <property type="entry name" value="RrnaAD"/>
    <property type="match status" value="1"/>
</dbReference>
<dbReference type="InterPro" id="IPR023165">
    <property type="entry name" value="rRNA_Ade_diMease-like_C"/>
</dbReference>
<evidence type="ECO:0000256" key="2">
    <source>
        <dbReference type="ARBA" id="ARBA00022552"/>
    </source>
</evidence>
<evidence type="ECO:0000256" key="5">
    <source>
        <dbReference type="ARBA" id="ARBA00022691"/>
    </source>
</evidence>
<feature type="binding site" evidence="7 8">
    <location>
        <position position="23"/>
    </location>
    <ligand>
        <name>S-adenosyl-L-methionine</name>
        <dbReference type="ChEBI" id="CHEBI:59789"/>
    </ligand>
</feature>
<keyword evidence="6 7" id="KW-0694">RNA-binding</keyword>
<dbReference type="PROSITE" id="PS51689">
    <property type="entry name" value="SAM_RNA_A_N6_MT"/>
    <property type="match status" value="1"/>
</dbReference>
<feature type="binding site" evidence="7 8">
    <location>
        <position position="70"/>
    </location>
    <ligand>
        <name>S-adenosyl-L-methionine</name>
        <dbReference type="ChEBI" id="CHEBI:59789"/>
    </ligand>
</feature>
<dbReference type="PANTHER" id="PTHR11727:SF7">
    <property type="entry name" value="DIMETHYLADENOSINE TRANSFERASE-RELATED"/>
    <property type="match status" value="1"/>
</dbReference>
<keyword evidence="11" id="KW-1185">Reference proteome</keyword>
<feature type="binding site" evidence="7 8">
    <location>
        <position position="120"/>
    </location>
    <ligand>
        <name>S-adenosyl-L-methionine</name>
        <dbReference type="ChEBI" id="CHEBI:59789"/>
    </ligand>
</feature>
<proteinExistence type="inferred from homology"/>
<dbReference type="EMBL" id="JBHSSW010000066">
    <property type="protein sequence ID" value="MFC6200098.1"/>
    <property type="molecule type" value="Genomic_DNA"/>
</dbReference>
<dbReference type="NCBIfam" id="TIGR00755">
    <property type="entry name" value="ksgA"/>
    <property type="match status" value="1"/>
</dbReference>
<gene>
    <name evidence="7 10" type="primary">rsmA</name>
    <name evidence="7" type="synonym">ksgA</name>
    <name evidence="10" type="ORF">ACFQDM_18645</name>
</gene>
<dbReference type="Proteomes" id="UP001596303">
    <property type="component" value="Unassembled WGS sequence"/>
</dbReference>
<dbReference type="PROSITE" id="PS01131">
    <property type="entry name" value="RRNA_A_DIMETH"/>
    <property type="match status" value="1"/>
</dbReference>
<dbReference type="RefSeq" id="WP_377382018.1">
    <property type="nucleotide sequence ID" value="NZ_JBHSSW010000066.1"/>
</dbReference>
<dbReference type="InterPro" id="IPR001737">
    <property type="entry name" value="KsgA/Erm"/>
</dbReference>
<comment type="subcellular location">
    <subcellularLocation>
        <location evidence="7">Cytoplasm</location>
    </subcellularLocation>
</comment>
<feature type="domain" description="Ribosomal RNA adenine methylase transferase N-terminal" evidence="9">
    <location>
        <begin position="28"/>
        <end position="205"/>
    </location>
</feature>
<evidence type="ECO:0000313" key="10">
    <source>
        <dbReference type="EMBL" id="MFC6200098.1"/>
    </source>
</evidence>
<name>A0ABW1SEZ7_9PROT</name>
<dbReference type="InterPro" id="IPR029063">
    <property type="entry name" value="SAM-dependent_MTases_sf"/>
</dbReference>
<evidence type="ECO:0000256" key="4">
    <source>
        <dbReference type="ARBA" id="ARBA00022679"/>
    </source>
</evidence>
<dbReference type="GO" id="GO:0052908">
    <property type="term" value="F:16S rRNA (adenine(1518)-N(6)/adenine(1519)-N(6))-dimethyltransferase activity"/>
    <property type="evidence" value="ECO:0007669"/>
    <property type="project" value="UniProtKB-EC"/>
</dbReference>
<dbReference type="SMART" id="SM00650">
    <property type="entry name" value="rADc"/>
    <property type="match status" value="1"/>
</dbReference>
<protein>
    <recommendedName>
        <fullName evidence="7">Ribosomal RNA small subunit methyltransferase A</fullName>
        <ecNumber evidence="7">2.1.1.182</ecNumber>
    </recommendedName>
    <alternativeName>
        <fullName evidence="7">16S rRNA (adenine(1518)-N(6)/adenine(1519)-N(6))-dimethyltransferase</fullName>
    </alternativeName>
    <alternativeName>
        <fullName evidence="7">16S rRNA dimethyladenosine transferase</fullName>
    </alternativeName>
    <alternativeName>
        <fullName evidence="7">16S rRNA dimethylase</fullName>
    </alternativeName>
    <alternativeName>
        <fullName evidence="7">S-adenosylmethionine-6-N', N'-adenosyl(rRNA) dimethyltransferase</fullName>
    </alternativeName>
</protein>
<comment type="catalytic activity">
    <reaction evidence="7">
        <text>adenosine(1518)/adenosine(1519) in 16S rRNA + 4 S-adenosyl-L-methionine = N(6)-dimethyladenosine(1518)/N(6)-dimethyladenosine(1519) in 16S rRNA + 4 S-adenosyl-L-homocysteine + 4 H(+)</text>
        <dbReference type="Rhea" id="RHEA:19609"/>
        <dbReference type="Rhea" id="RHEA-COMP:10232"/>
        <dbReference type="Rhea" id="RHEA-COMP:10233"/>
        <dbReference type="ChEBI" id="CHEBI:15378"/>
        <dbReference type="ChEBI" id="CHEBI:57856"/>
        <dbReference type="ChEBI" id="CHEBI:59789"/>
        <dbReference type="ChEBI" id="CHEBI:74411"/>
        <dbReference type="ChEBI" id="CHEBI:74493"/>
        <dbReference type="EC" id="2.1.1.182"/>
    </reaction>
</comment>
<keyword evidence="2 7" id="KW-0698">rRNA processing</keyword>
<feature type="binding site" evidence="7 8">
    <location>
        <position position="21"/>
    </location>
    <ligand>
        <name>S-adenosyl-L-methionine</name>
        <dbReference type="ChEBI" id="CHEBI:59789"/>
    </ligand>
</feature>
<evidence type="ECO:0000256" key="1">
    <source>
        <dbReference type="ARBA" id="ARBA00022490"/>
    </source>
</evidence>
<dbReference type="EC" id="2.1.1.182" evidence="7"/>
<evidence type="ECO:0000313" key="11">
    <source>
        <dbReference type="Proteomes" id="UP001596303"/>
    </source>
</evidence>
<evidence type="ECO:0000256" key="8">
    <source>
        <dbReference type="PROSITE-ProRule" id="PRU01026"/>
    </source>
</evidence>
<dbReference type="PANTHER" id="PTHR11727">
    <property type="entry name" value="DIMETHYLADENOSINE TRANSFERASE"/>
    <property type="match status" value="1"/>
</dbReference>
<keyword evidence="5 7" id="KW-0949">S-adenosyl-L-methionine</keyword>
<sequence length="285" mass="31372">MTNPSEPELLRADADKRLGQHFLFDPDILRRTALAAGPVKDRHVIEVGPGPGGLTRALLREGVTKLVSVEMDDRFADALEQWPETQTGRFAVERGDATKMDWNALIERHDLKPPVMIIANLPYNVGTPLLVDWLTKADWAGEMALMFQKEVAQRICARPDTNHYGRLAVLAQAVSKTRIAFVLPPGAFKPPPKVASAVAILTPLPPEDRFDDIEALQKVAAAAFGQRRKMLRASLKGILPSGLQAEELLTSVDIDPKRRAETLSQAEFRKLTKAWAGAQQSSSNC</sequence>
<dbReference type="HAMAP" id="MF_00607">
    <property type="entry name" value="16SrRNA_methyltr_A"/>
    <property type="match status" value="1"/>
</dbReference>
<comment type="caution">
    <text evidence="10">The sequence shown here is derived from an EMBL/GenBank/DDBJ whole genome shotgun (WGS) entry which is preliminary data.</text>
</comment>
<reference evidence="11" key="1">
    <citation type="journal article" date="2019" name="Int. J. Syst. Evol. Microbiol.">
        <title>The Global Catalogue of Microorganisms (GCM) 10K type strain sequencing project: providing services to taxonomists for standard genome sequencing and annotation.</title>
        <authorList>
            <consortium name="The Broad Institute Genomics Platform"/>
            <consortium name="The Broad Institute Genome Sequencing Center for Infectious Disease"/>
            <person name="Wu L."/>
            <person name="Ma J."/>
        </authorList>
    </citation>
    <scope>NUCLEOTIDE SEQUENCE [LARGE SCALE GENOMIC DNA]</scope>
    <source>
        <strain evidence="11">CGMCC-1.15741</strain>
    </source>
</reference>
<dbReference type="SUPFAM" id="SSF53335">
    <property type="entry name" value="S-adenosyl-L-methionine-dependent methyltransferases"/>
    <property type="match status" value="1"/>
</dbReference>